<reference evidence="2" key="1">
    <citation type="submission" date="2023-03" db="EMBL/GenBank/DDBJ databases">
        <title>Chromosome-scale reference genome and RAD-based genetic map of yellow starthistle (Centaurea solstitialis) reveal putative structural variation and QTLs associated with invader traits.</title>
        <authorList>
            <person name="Reatini B."/>
            <person name="Cang F.A."/>
            <person name="Jiang Q."/>
            <person name="Mckibben M.T.W."/>
            <person name="Barker M.S."/>
            <person name="Rieseberg L.H."/>
            <person name="Dlugosch K.M."/>
        </authorList>
    </citation>
    <scope>NUCLEOTIDE SEQUENCE</scope>
    <source>
        <strain evidence="2">CAN-66</strain>
        <tissue evidence="2">Leaf</tissue>
    </source>
</reference>
<keyword evidence="3" id="KW-1185">Reference proteome</keyword>
<feature type="compositionally biased region" description="Basic and acidic residues" evidence="1">
    <location>
        <begin position="80"/>
        <end position="91"/>
    </location>
</feature>
<evidence type="ECO:0000313" key="3">
    <source>
        <dbReference type="Proteomes" id="UP001172457"/>
    </source>
</evidence>
<dbReference type="Proteomes" id="UP001172457">
    <property type="component" value="Chromosome 6"/>
</dbReference>
<comment type="caution">
    <text evidence="2">The sequence shown here is derived from an EMBL/GenBank/DDBJ whole genome shotgun (WGS) entry which is preliminary data.</text>
</comment>
<protein>
    <submittedName>
        <fullName evidence="2">Uncharacterized protein</fullName>
    </submittedName>
</protein>
<sequence>MVSNIATKCGMQTFVGVTRLAYTDSDNLYIAGLTTYLESIAGLDPPATVYAYDDISVSNEGNFEENSNIGDNASAGDDIQNCKEDEDKDKQDGDDDPDNYVYEIPDLDLDEARRNEAYVVRSFLGNDDFHNLPPLLRSDDPVITPTHAIQ</sequence>
<proteinExistence type="predicted"/>
<evidence type="ECO:0000313" key="2">
    <source>
        <dbReference type="EMBL" id="KAJ9545311.1"/>
    </source>
</evidence>
<feature type="compositionally biased region" description="Polar residues" evidence="1">
    <location>
        <begin position="61"/>
        <end position="71"/>
    </location>
</feature>
<dbReference type="AlphaFoldDB" id="A0AA38T0N2"/>
<accession>A0AA38T0N2</accession>
<organism evidence="2 3">
    <name type="scientific">Centaurea solstitialis</name>
    <name type="common">yellow star-thistle</name>
    <dbReference type="NCBI Taxonomy" id="347529"/>
    <lineage>
        <taxon>Eukaryota</taxon>
        <taxon>Viridiplantae</taxon>
        <taxon>Streptophyta</taxon>
        <taxon>Embryophyta</taxon>
        <taxon>Tracheophyta</taxon>
        <taxon>Spermatophyta</taxon>
        <taxon>Magnoliopsida</taxon>
        <taxon>eudicotyledons</taxon>
        <taxon>Gunneridae</taxon>
        <taxon>Pentapetalae</taxon>
        <taxon>asterids</taxon>
        <taxon>campanulids</taxon>
        <taxon>Asterales</taxon>
        <taxon>Asteraceae</taxon>
        <taxon>Carduoideae</taxon>
        <taxon>Cardueae</taxon>
        <taxon>Centaureinae</taxon>
        <taxon>Centaurea</taxon>
    </lineage>
</organism>
<dbReference type="EMBL" id="JARYMX010000006">
    <property type="protein sequence ID" value="KAJ9545311.1"/>
    <property type="molecule type" value="Genomic_DNA"/>
</dbReference>
<evidence type="ECO:0000256" key="1">
    <source>
        <dbReference type="SAM" id="MobiDB-lite"/>
    </source>
</evidence>
<feature type="region of interest" description="Disordered" evidence="1">
    <location>
        <begin position="61"/>
        <end position="102"/>
    </location>
</feature>
<name>A0AA38T0N2_9ASTR</name>
<gene>
    <name evidence="2" type="ORF">OSB04_025018</name>
</gene>